<protein>
    <recommendedName>
        <fullName evidence="3">Frizzled/Smoothened 7TM domain-containing protein</fullName>
    </recommendedName>
</protein>
<dbReference type="Proteomes" id="UP001162164">
    <property type="component" value="Unassembled WGS sequence"/>
</dbReference>
<evidence type="ECO:0000256" key="1">
    <source>
        <dbReference type="ARBA" id="ARBA00023170"/>
    </source>
</evidence>
<evidence type="ECO:0000259" key="3">
    <source>
        <dbReference type="Pfam" id="PF01534"/>
    </source>
</evidence>
<feature type="transmembrane region" description="Helical" evidence="2">
    <location>
        <begin position="62"/>
        <end position="82"/>
    </location>
</feature>
<keyword evidence="2" id="KW-0812">Transmembrane</keyword>
<name>A0ABQ9IT82_9CUCU</name>
<evidence type="ECO:0000313" key="5">
    <source>
        <dbReference type="Proteomes" id="UP001162164"/>
    </source>
</evidence>
<dbReference type="Gene3D" id="1.20.1070.10">
    <property type="entry name" value="Rhodopsin 7-helix transmembrane proteins"/>
    <property type="match status" value="1"/>
</dbReference>
<proteinExistence type="predicted"/>
<keyword evidence="1" id="KW-0675">Receptor</keyword>
<feature type="transmembrane region" description="Helical" evidence="2">
    <location>
        <begin position="102"/>
        <end position="123"/>
    </location>
</feature>
<reference evidence="4" key="1">
    <citation type="journal article" date="2023" name="Insect Mol. Biol.">
        <title>Genome sequencing provides insights into the evolution of gene families encoding plant cell wall-degrading enzymes in longhorned beetles.</title>
        <authorList>
            <person name="Shin N.R."/>
            <person name="Okamura Y."/>
            <person name="Kirsch R."/>
            <person name="Pauchet Y."/>
        </authorList>
    </citation>
    <scope>NUCLEOTIDE SEQUENCE</scope>
    <source>
        <strain evidence="4">MMC_N1</strain>
    </source>
</reference>
<accession>A0ABQ9IT82</accession>
<comment type="caution">
    <text evidence="4">The sequence shown here is derived from an EMBL/GenBank/DDBJ whole genome shotgun (WGS) entry which is preliminary data.</text>
</comment>
<organism evidence="4 5">
    <name type="scientific">Molorchus minor</name>
    <dbReference type="NCBI Taxonomy" id="1323400"/>
    <lineage>
        <taxon>Eukaryota</taxon>
        <taxon>Metazoa</taxon>
        <taxon>Ecdysozoa</taxon>
        <taxon>Arthropoda</taxon>
        <taxon>Hexapoda</taxon>
        <taxon>Insecta</taxon>
        <taxon>Pterygota</taxon>
        <taxon>Neoptera</taxon>
        <taxon>Endopterygota</taxon>
        <taxon>Coleoptera</taxon>
        <taxon>Polyphaga</taxon>
        <taxon>Cucujiformia</taxon>
        <taxon>Chrysomeloidea</taxon>
        <taxon>Cerambycidae</taxon>
        <taxon>Lamiinae</taxon>
        <taxon>Monochamini</taxon>
        <taxon>Molorchus</taxon>
    </lineage>
</organism>
<dbReference type="EMBL" id="JAPWTJ010002725">
    <property type="protein sequence ID" value="KAJ8964789.1"/>
    <property type="molecule type" value="Genomic_DNA"/>
</dbReference>
<sequence length="198" mass="22936">MRLDTPFTCFPIGETSRKPLCVGISPILLFCDLAYTLWWCVFCFVWFLSAMKEWSTEAIEKIATRLHTVWIFSAIPMFYILMSNNININYLSGFCEVKTPTLVLFQLFFMLLSCALAILMLIALRNVRNTPTFSWILIISIGKSVLFFYALWVYSPKTFQAWNDLICFCKSSNRNRNQSKTQGHQIFSNALSKVSKNQ</sequence>
<evidence type="ECO:0000256" key="2">
    <source>
        <dbReference type="SAM" id="Phobius"/>
    </source>
</evidence>
<feature type="transmembrane region" description="Helical" evidence="2">
    <location>
        <begin position="135"/>
        <end position="154"/>
    </location>
</feature>
<gene>
    <name evidence="4" type="ORF">NQ317_016083</name>
</gene>
<keyword evidence="5" id="KW-1185">Reference proteome</keyword>
<feature type="transmembrane region" description="Helical" evidence="2">
    <location>
        <begin position="27"/>
        <end position="50"/>
    </location>
</feature>
<dbReference type="Pfam" id="PF01534">
    <property type="entry name" value="Frizzled"/>
    <property type="match status" value="1"/>
</dbReference>
<evidence type="ECO:0000313" key="4">
    <source>
        <dbReference type="EMBL" id="KAJ8964789.1"/>
    </source>
</evidence>
<keyword evidence="2" id="KW-0472">Membrane</keyword>
<dbReference type="InterPro" id="IPR000539">
    <property type="entry name" value="Frizzled/Smoothened_7TM"/>
</dbReference>
<feature type="domain" description="Frizzled/Smoothened 7TM" evidence="3">
    <location>
        <begin position="13"/>
        <end position="120"/>
    </location>
</feature>
<keyword evidence="2" id="KW-1133">Transmembrane helix</keyword>